<feature type="signal peptide" evidence="3">
    <location>
        <begin position="1"/>
        <end position="17"/>
    </location>
</feature>
<dbReference type="Gene3D" id="4.10.410.10">
    <property type="entry name" value="Pancreatic trypsin inhibitor Kunitz domain"/>
    <property type="match status" value="2"/>
</dbReference>
<dbReference type="GO" id="GO:0004867">
    <property type="term" value="F:serine-type endopeptidase inhibitor activity"/>
    <property type="evidence" value="ECO:0007669"/>
    <property type="project" value="InterPro"/>
</dbReference>
<dbReference type="PROSITE" id="PS00484">
    <property type="entry name" value="THYROGLOBULIN_1_1"/>
    <property type="match status" value="2"/>
</dbReference>
<dbReference type="PROSITE" id="PS51162">
    <property type="entry name" value="THYROGLOBULIN_1_2"/>
    <property type="match status" value="3"/>
</dbReference>
<dbReference type="InterPro" id="IPR036857">
    <property type="entry name" value="Thyroglobulin_1_sf"/>
</dbReference>
<protein>
    <recommendedName>
        <fullName evidence="8">BPTI/Kunitz inhibitor domain-containing protein</fullName>
    </recommendedName>
</protein>
<feature type="disulfide bond" evidence="2">
    <location>
        <begin position="112"/>
        <end position="119"/>
    </location>
</feature>
<name>A0A8S1E9G6_9PELO</name>
<feature type="domain" description="Thyroglobulin type-1" evidence="5">
    <location>
        <begin position="400"/>
        <end position="459"/>
    </location>
</feature>
<evidence type="ECO:0000256" key="2">
    <source>
        <dbReference type="PROSITE-ProRule" id="PRU00500"/>
    </source>
</evidence>
<dbReference type="Proteomes" id="UP000494206">
    <property type="component" value="Unassembled WGS sequence"/>
</dbReference>
<keyword evidence="1 2" id="KW-1015">Disulfide bond</keyword>
<dbReference type="InterPro" id="IPR006150">
    <property type="entry name" value="Cys_repeat_1"/>
</dbReference>
<keyword evidence="7" id="KW-1185">Reference proteome</keyword>
<dbReference type="CDD" id="cd00191">
    <property type="entry name" value="TY"/>
    <property type="match status" value="2"/>
</dbReference>
<evidence type="ECO:0000256" key="3">
    <source>
        <dbReference type="SAM" id="SignalP"/>
    </source>
</evidence>
<dbReference type="InterPro" id="IPR002223">
    <property type="entry name" value="Kunitz_BPTI"/>
</dbReference>
<comment type="caution">
    <text evidence="2">Lacks conserved residue(s) required for the propagation of feature annotation.</text>
</comment>
<dbReference type="SMART" id="SM00211">
    <property type="entry name" value="TY"/>
    <property type="match status" value="4"/>
</dbReference>
<evidence type="ECO:0000313" key="6">
    <source>
        <dbReference type="EMBL" id="CAB3398470.1"/>
    </source>
</evidence>
<dbReference type="Pfam" id="PF00014">
    <property type="entry name" value="Kunitz_BPTI"/>
    <property type="match status" value="2"/>
</dbReference>
<dbReference type="AlphaFoldDB" id="A0A8S1E9G6"/>
<evidence type="ECO:0000259" key="4">
    <source>
        <dbReference type="PROSITE" id="PS50279"/>
    </source>
</evidence>
<dbReference type="PROSITE" id="PS50279">
    <property type="entry name" value="BPTI_KUNITZ_2"/>
    <property type="match status" value="2"/>
</dbReference>
<comment type="caution">
    <text evidence="6">The sequence shown here is derived from an EMBL/GenBank/DDBJ whole genome shotgun (WGS) entry which is preliminary data.</text>
</comment>
<dbReference type="PANTHER" id="PTHR47248">
    <property type="entry name" value="PROTEIN CBG06772"/>
    <property type="match status" value="1"/>
</dbReference>
<dbReference type="InterPro" id="IPR052861">
    <property type="entry name" value="BPTI/Kunitz_domain"/>
</dbReference>
<accession>A0A8S1E9G6</accession>
<dbReference type="InterPro" id="IPR020901">
    <property type="entry name" value="Prtase_inh_Kunz-CS"/>
</dbReference>
<evidence type="ECO:0000256" key="1">
    <source>
        <dbReference type="ARBA" id="ARBA00023157"/>
    </source>
</evidence>
<reference evidence="6 7" key="1">
    <citation type="submission" date="2020-04" db="EMBL/GenBank/DDBJ databases">
        <authorList>
            <person name="Laetsch R D."/>
            <person name="Stevens L."/>
            <person name="Kumar S."/>
            <person name="Blaxter L. M."/>
        </authorList>
    </citation>
    <scope>NUCLEOTIDE SEQUENCE [LARGE SCALE GENOMIC DNA]</scope>
</reference>
<feature type="chain" id="PRO_5035902194" description="BPTI/Kunitz inhibitor domain-containing protein" evidence="3">
    <location>
        <begin position="18"/>
        <end position="742"/>
    </location>
</feature>
<dbReference type="InterPro" id="IPR036880">
    <property type="entry name" value="Kunitz_BPTI_sf"/>
</dbReference>
<dbReference type="EMBL" id="CADEPM010000001">
    <property type="protein sequence ID" value="CAB3398470.1"/>
    <property type="molecule type" value="Genomic_DNA"/>
</dbReference>
<dbReference type="PROSITE" id="PS00280">
    <property type="entry name" value="BPTI_KUNITZ_1"/>
    <property type="match status" value="2"/>
</dbReference>
<feature type="domain" description="BPTI/Kunitz inhibitor" evidence="4">
    <location>
        <begin position="559"/>
        <end position="612"/>
    </location>
</feature>
<proteinExistence type="predicted"/>
<dbReference type="Gene3D" id="4.10.800.10">
    <property type="entry name" value="Thyroglobulin type-1"/>
    <property type="match status" value="4"/>
</dbReference>
<dbReference type="SMART" id="SM00131">
    <property type="entry name" value="KU"/>
    <property type="match status" value="2"/>
</dbReference>
<feature type="domain" description="Thyroglobulin type-1" evidence="5">
    <location>
        <begin position="461"/>
        <end position="531"/>
    </location>
</feature>
<dbReference type="SUPFAM" id="SSF57362">
    <property type="entry name" value="BPTI-like"/>
    <property type="match status" value="2"/>
</dbReference>
<dbReference type="SUPFAM" id="SSF57610">
    <property type="entry name" value="Thyroglobulin type-1 domain"/>
    <property type="match status" value="4"/>
</dbReference>
<organism evidence="6 7">
    <name type="scientific">Caenorhabditis bovis</name>
    <dbReference type="NCBI Taxonomy" id="2654633"/>
    <lineage>
        <taxon>Eukaryota</taxon>
        <taxon>Metazoa</taxon>
        <taxon>Ecdysozoa</taxon>
        <taxon>Nematoda</taxon>
        <taxon>Chromadorea</taxon>
        <taxon>Rhabditida</taxon>
        <taxon>Rhabditina</taxon>
        <taxon>Rhabditomorpha</taxon>
        <taxon>Rhabditoidea</taxon>
        <taxon>Rhabditidae</taxon>
        <taxon>Peloderinae</taxon>
        <taxon>Caenorhabditis</taxon>
    </lineage>
</organism>
<evidence type="ECO:0000313" key="7">
    <source>
        <dbReference type="Proteomes" id="UP000494206"/>
    </source>
</evidence>
<evidence type="ECO:0000259" key="5">
    <source>
        <dbReference type="PROSITE" id="PS51162"/>
    </source>
</evidence>
<dbReference type="PANTHER" id="PTHR47248:SF9">
    <property type="entry name" value="BPTI_KUNITZ INHIBITOR DOMAIN-CONTAINING PROTEIN"/>
    <property type="match status" value="1"/>
</dbReference>
<feature type="domain" description="Thyroglobulin type-1" evidence="5">
    <location>
        <begin position="75"/>
        <end position="145"/>
    </location>
</feature>
<feature type="disulfide bond" evidence="2">
    <location>
        <begin position="498"/>
        <end position="505"/>
    </location>
</feature>
<dbReference type="Pfam" id="PF00086">
    <property type="entry name" value="Thyroglobulin_1"/>
    <property type="match status" value="4"/>
</dbReference>
<dbReference type="OrthoDB" id="4473401at2759"/>
<sequence>MRSQFLIIVMLAVGVLCEKDYECKYSDNNDRFKCNKAGVYKKIQCRLNSCFCVSPLQGTIAFDTRTNSNTTIPKCGKCLNDVEKMFEKGVPKNNTFVPKCDIVLGDYEPLQCDMTKDRCYCVNPKTGMAIKGTEKKLQFDSTMKCNGIEFHVELRDFLTFPESAESHHRKFKACSGDVDMGTTCGGNASVIQYFFDVDTQKCYPFKYNGCGGNRNRFNTDSDCMNSCLPMDYFSCALDSSPAQRNNGFQFKCGNRIPPGRSGPTNEPKLPKMNADGTCPADYACQRGAFMSWCCDAKLSKYVNSQYSPKCPKGQSLYTSGDFNLAIAILAVEIILKERDIIALYSRKNAWSVVVIIAREHNTPGSRRGQQLAHGCIGSARPHSIEFLRMKVVLLLVLVAIVACDVKPTCKNGKNSDKLKCDKNGYFEKIQCKKSSCFCVSTHNGQMAYDTRTANNKIQPKCGKCLDEVEKIFSKGNPSMKTFVPKCDVILGDYEPLQCDANKDQCYCVDPKTGSAIKGTEKKLKGTEKMKCDGVEYTVDPVYFQTFPDVLRPGYEASHCLANRDPGTACSGKTSSIKYWFDKESYMCLPFEYKGCGGNANRFDSASDCYSQCVPMDYATCAMQSSPAMKSVDRSFNCREPRFMGAMDANAPKEPKLPKLNAEGDCPAGYQCRNHGMVSNCCDIEITELYNKETNPKCPAGQSLFTEKRYGTDSALIGKSCSDNFCPKTHKCISGELFAYCCK</sequence>
<feature type="domain" description="BPTI/Kunitz inhibitor" evidence="4">
    <location>
        <begin position="174"/>
        <end position="227"/>
    </location>
</feature>
<dbReference type="InterPro" id="IPR000716">
    <property type="entry name" value="Thyroglobulin_1"/>
</dbReference>
<keyword evidence="3" id="KW-0732">Signal</keyword>
<gene>
    <name evidence="6" type="ORF">CBOVIS_LOCUS1742</name>
</gene>
<evidence type="ECO:0008006" key="8">
    <source>
        <dbReference type="Google" id="ProtNLM"/>
    </source>
</evidence>
<dbReference type="SMART" id="SM00289">
    <property type="entry name" value="WR1"/>
    <property type="match status" value="2"/>
</dbReference>